<keyword evidence="4" id="KW-0732">Signal</keyword>
<gene>
    <name evidence="6" type="ORF">TIFTF001_018579</name>
</gene>
<sequence length="672" mass="74982">MAISSPIPYKSFLVIASFILLRSFSIAQNDSPVLGYSMKERVALNSLKANLDNPFLNKVWIGSHCFTNTSQWFGVRCNSNGLVIEIALENMGLKGDLRSNAFITFTELSVLSFKNNSLSGNLVIDFSFNRKLTLVDLSGNLFSGQIPISLVVIPVLEALFLQGNSLITGSIPAFNQSSLENFNVSNNNLCGPIPKTRALQSFGHDSYDGNPGLCGPPTSMACNSNGNDTAEHGDKTDHKSFLGSLLHIVKDYLYVIEFVFLIVIILLFVLYYNKSRKLKKMMNEYKERGEIKHEKSEDDQLVIAEVGGDQRSRPFGNNNLNTRPIGNNNLNTSGQERRKLVFVADNYGQGSNSTFEMSDLLKASAEGLGQGTFGNCYKAMMEGKPVVVVKRLRNLKPMTDEEFTKQLLQIANQKHPNLLPILAYYNNKDERLLLYKYVEKGNLFDRLHGKRGKGDRIPFRWGGRLNVARGVARAMECLHLNTNFLVPHGNLKSTNVLLDSDENALVSDYGLASLISVAAQRTVCYRSPEYQFAKRVSKKSDVWSYGCLLLELLTGKVGVYTAPPGVSGVDLCTWVHRAIREEWTAEIFDGEIAVNRRSAVPGMLRLLEIALHCVEKLPEKRPEMSEVVRQVEEIQFKDQSEDEDDLSLERSYTDDSISTIASGKAGDDHNRK</sequence>
<dbReference type="EMBL" id="BTGU01000031">
    <property type="protein sequence ID" value="GMN49413.1"/>
    <property type="molecule type" value="Genomic_DNA"/>
</dbReference>
<protein>
    <recommendedName>
        <fullName evidence="5">Protein kinase domain-containing protein</fullName>
    </recommendedName>
</protein>
<dbReference type="GO" id="GO:0004672">
    <property type="term" value="F:protein kinase activity"/>
    <property type="evidence" value="ECO:0007669"/>
    <property type="project" value="InterPro"/>
</dbReference>
<evidence type="ECO:0000256" key="2">
    <source>
        <dbReference type="SAM" id="MobiDB-lite"/>
    </source>
</evidence>
<dbReference type="InterPro" id="IPR011009">
    <property type="entry name" value="Kinase-like_dom_sf"/>
</dbReference>
<dbReference type="Gene3D" id="3.80.10.10">
    <property type="entry name" value="Ribonuclease Inhibitor"/>
    <property type="match status" value="1"/>
</dbReference>
<evidence type="ECO:0000313" key="7">
    <source>
        <dbReference type="Proteomes" id="UP001187192"/>
    </source>
</evidence>
<comment type="caution">
    <text evidence="6">The sequence shown here is derived from an EMBL/GenBank/DDBJ whole genome shotgun (WGS) entry which is preliminary data.</text>
</comment>
<feature type="signal peptide" evidence="4">
    <location>
        <begin position="1"/>
        <end position="27"/>
    </location>
</feature>
<evidence type="ECO:0000256" key="4">
    <source>
        <dbReference type="SAM" id="SignalP"/>
    </source>
</evidence>
<dbReference type="SUPFAM" id="SSF52058">
    <property type="entry name" value="L domain-like"/>
    <property type="match status" value="1"/>
</dbReference>
<dbReference type="InterPro" id="IPR001245">
    <property type="entry name" value="Ser-Thr/Tyr_kinase_cat_dom"/>
</dbReference>
<feature type="chain" id="PRO_5041724644" description="Protein kinase domain-containing protein" evidence="4">
    <location>
        <begin position="28"/>
        <end position="672"/>
    </location>
</feature>
<dbReference type="InterPro" id="IPR032675">
    <property type="entry name" value="LRR_dom_sf"/>
</dbReference>
<evidence type="ECO:0000256" key="3">
    <source>
        <dbReference type="SAM" id="Phobius"/>
    </source>
</evidence>
<keyword evidence="3" id="KW-0472">Membrane</keyword>
<dbReference type="InterPro" id="IPR017441">
    <property type="entry name" value="Protein_kinase_ATP_BS"/>
</dbReference>
<evidence type="ECO:0000313" key="6">
    <source>
        <dbReference type="EMBL" id="GMN49413.1"/>
    </source>
</evidence>
<evidence type="ECO:0000256" key="1">
    <source>
        <dbReference type="PROSITE-ProRule" id="PRU10141"/>
    </source>
</evidence>
<accession>A0AA88A7B8</accession>
<dbReference type="AlphaFoldDB" id="A0AA88A7B8"/>
<feature type="region of interest" description="Disordered" evidence="2">
    <location>
        <begin position="635"/>
        <end position="672"/>
    </location>
</feature>
<dbReference type="InterPro" id="IPR000719">
    <property type="entry name" value="Prot_kinase_dom"/>
</dbReference>
<dbReference type="Gene3D" id="3.30.200.20">
    <property type="entry name" value="Phosphorylase Kinase, domain 1"/>
    <property type="match status" value="1"/>
</dbReference>
<dbReference type="Gene3D" id="1.10.510.10">
    <property type="entry name" value="Transferase(Phosphotransferase) domain 1"/>
    <property type="match status" value="1"/>
</dbReference>
<feature type="transmembrane region" description="Helical" evidence="3">
    <location>
        <begin position="252"/>
        <end position="272"/>
    </location>
</feature>
<dbReference type="PANTHER" id="PTHR48007">
    <property type="entry name" value="LEUCINE-RICH REPEAT RECEPTOR-LIKE PROTEIN KINASE PXC1"/>
    <property type="match status" value="1"/>
</dbReference>
<keyword evidence="1" id="KW-0547">Nucleotide-binding</keyword>
<dbReference type="PROSITE" id="PS50011">
    <property type="entry name" value="PROTEIN_KINASE_DOM"/>
    <property type="match status" value="1"/>
</dbReference>
<dbReference type="InterPro" id="IPR046959">
    <property type="entry name" value="PRK1-6/SRF4-like"/>
</dbReference>
<feature type="domain" description="Protein kinase" evidence="5">
    <location>
        <begin position="362"/>
        <end position="636"/>
    </location>
</feature>
<keyword evidence="3" id="KW-0812">Transmembrane</keyword>
<feature type="binding site" evidence="1">
    <location>
        <position position="390"/>
    </location>
    <ligand>
        <name>ATP</name>
        <dbReference type="ChEBI" id="CHEBI:30616"/>
    </ligand>
</feature>
<dbReference type="PROSITE" id="PS00107">
    <property type="entry name" value="PROTEIN_KINASE_ATP"/>
    <property type="match status" value="1"/>
</dbReference>
<dbReference type="PANTHER" id="PTHR48007:SF43">
    <property type="entry name" value="POLLEN RECEPTOR-LIKE KINASE 4"/>
    <property type="match status" value="1"/>
</dbReference>
<dbReference type="GO" id="GO:0005524">
    <property type="term" value="F:ATP binding"/>
    <property type="evidence" value="ECO:0007669"/>
    <property type="project" value="UniProtKB-UniRule"/>
</dbReference>
<name>A0AA88A7B8_FICCA</name>
<reference evidence="6" key="1">
    <citation type="submission" date="2023-07" db="EMBL/GenBank/DDBJ databases">
        <title>draft genome sequence of fig (Ficus carica).</title>
        <authorList>
            <person name="Takahashi T."/>
            <person name="Nishimura K."/>
        </authorList>
    </citation>
    <scope>NUCLEOTIDE SEQUENCE</scope>
</reference>
<dbReference type="Proteomes" id="UP001187192">
    <property type="component" value="Unassembled WGS sequence"/>
</dbReference>
<proteinExistence type="predicted"/>
<evidence type="ECO:0000259" key="5">
    <source>
        <dbReference type="PROSITE" id="PS50011"/>
    </source>
</evidence>
<dbReference type="SUPFAM" id="SSF56112">
    <property type="entry name" value="Protein kinase-like (PK-like)"/>
    <property type="match status" value="1"/>
</dbReference>
<keyword evidence="1" id="KW-0067">ATP-binding</keyword>
<keyword evidence="3" id="KW-1133">Transmembrane helix</keyword>
<dbReference type="Pfam" id="PF07714">
    <property type="entry name" value="PK_Tyr_Ser-Thr"/>
    <property type="match status" value="1"/>
</dbReference>
<keyword evidence="7" id="KW-1185">Reference proteome</keyword>
<organism evidence="6 7">
    <name type="scientific">Ficus carica</name>
    <name type="common">Common fig</name>
    <dbReference type="NCBI Taxonomy" id="3494"/>
    <lineage>
        <taxon>Eukaryota</taxon>
        <taxon>Viridiplantae</taxon>
        <taxon>Streptophyta</taxon>
        <taxon>Embryophyta</taxon>
        <taxon>Tracheophyta</taxon>
        <taxon>Spermatophyta</taxon>
        <taxon>Magnoliopsida</taxon>
        <taxon>eudicotyledons</taxon>
        <taxon>Gunneridae</taxon>
        <taxon>Pentapetalae</taxon>
        <taxon>rosids</taxon>
        <taxon>fabids</taxon>
        <taxon>Rosales</taxon>
        <taxon>Moraceae</taxon>
        <taxon>Ficeae</taxon>
        <taxon>Ficus</taxon>
    </lineage>
</organism>